<dbReference type="NCBIfam" id="TIGR00963">
    <property type="entry name" value="secA"/>
    <property type="match status" value="1"/>
</dbReference>
<dbReference type="Gene3D" id="3.90.1440.10">
    <property type="entry name" value="SecA, preprotein cross-linking domain"/>
    <property type="match status" value="1"/>
</dbReference>
<dbReference type="FunFam" id="3.90.1440.10:FF:000002">
    <property type="entry name" value="Protein translocase subunit SecA"/>
    <property type="match status" value="1"/>
</dbReference>
<dbReference type="InterPro" id="IPR020937">
    <property type="entry name" value="SecA_CS"/>
</dbReference>
<dbReference type="Pfam" id="PF21090">
    <property type="entry name" value="P-loop_SecA"/>
    <property type="match status" value="1"/>
</dbReference>
<dbReference type="InterPro" id="IPR004027">
    <property type="entry name" value="SEC_C_motif"/>
</dbReference>
<dbReference type="GO" id="GO:0006605">
    <property type="term" value="P:protein targeting"/>
    <property type="evidence" value="ECO:0007669"/>
    <property type="project" value="UniProtKB-UniRule"/>
</dbReference>
<feature type="binding site" evidence="15">
    <location>
        <position position="85"/>
    </location>
    <ligand>
        <name>ATP</name>
        <dbReference type="ChEBI" id="CHEBI:30616"/>
    </ligand>
</feature>
<evidence type="ECO:0000256" key="16">
    <source>
        <dbReference type="RuleBase" id="RU003874"/>
    </source>
</evidence>
<dbReference type="PROSITE" id="PS01312">
    <property type="entry name" value="SECA"/>
    <property type="match status" value="1"/>
</dbReference>
<dbReference type="InterPro" id="IPR044722">
    <property type="entry name" value="SecA_SF2_C"/>
</dbReference>
<evidence type="ECO:0000256" key="8">
    <source>
        <dbReference type="ARBA" id="ARBA00022741"/>
    </source>
</evidence>
<comment type="function">
    <text evidence="15">Part of the Sec protein translocase complex. Interacts with the SecYEG preprotein conducting channel. Has a central role in coupling the hydrolysis of ATP to the transfer of proteins into and across the cell membrane, serving as an ATP-driven molecular motor driving the stepwise translocation of polypeptide chains across the membrane.</text>
</comment>
<dbReference type="EMBL" id="CP087164">
    <property type="protein sequence ID" value="UGS35092.1"/>
    <property type="molecule type" value="Genomic_DNA"/>
</dbReference>
<dbReference type="KEGG" id="sbae:DSM104329_01476"/>
<evidence type="ECO:0000259" key="19">
    <source>
        <dbReference type="PROSITE" id="PS51196"/>
    </source>
</evidence>
<dbReference type="Proteomes" id="UP001162834">
    <property type="component" value="Chromosome"/>
</dbReference>
<dbReference type="GO" id="GO:0005829">
    <property type="term" value="C:cytosol"/>
    <property type="evidence" value="ECO:0007669"/>
    <property type="project" value="TreeGrafter"/>
</dbReference>
<organism evidence="20 21">
    <name type="scientific">Capillimicrobium parvum</name>
    <dbReference type="NCBI Taxonomy" id="2884022"/>
    <lineage>
        <taxon>Bacteria</taxon>
        <taxon>Bacillati</taxon>
        <taxon>Actinomycetota</taxon>
        <taxon>Thermoleophilia</taxon>
        <taxon>Solirubrobacterales</taxon>
        <taxon>Capillimicrobiaceae</taxon>
        <taxon>Capillimicrobium</taxon>
    </lineage>
</organism>
<dbReference type="FunFam" id="3.40.50.300:FF:000113">
    <property type="entry name" value="Preprotein translocase subunit SecA"/>
    <property type="match status" value="1"/>
</dbReference>
<dbReference type="RefSeq" id="WP_259314753.1">
    <property type="nucleotide sequence ID" value="NZ_CP087164.1"/>
</dbReference>
<comment type="catalytic activity">
    <reaction evidence="15">
        <text>ATP + H2O + cellular proteinSide 1 = ADP + phosphate + cellular proteinSide 2.</text>
        <dbReference type="EC" id="7.4.2.8"/>
    </reaction>
</comment>
<dbReference type="SMART" id="SM00957">
    <property type="entry name" value="SecA_DEAD"/>
    <property type="match status" value="1"/>
</dbReference>
<evidence type="ECO:0000256" key="10">
    <source>
        <dbReference type="ARBA" id="ARBA00022840"/>
    </source>
</evidence>
<dbReference type="CDD" id="cd18803">
    <property type="entry name" value="SF2_C_secA"/>
    <property type="match status" value="1"/>
</dbReference>
<comment type="cofactor">
    <cofactor evidence="1">
        <name>Zn(2+)</name>
        <dbReference type="ChEBI" id="CHEBI:29105"/>
    </cofactor>
</comment>
<keyword evidence="10 15" id="KW-0067">ATP-binding</keyword>
<dbReference type="GO" id="GO:0065002">
    <property type="term" value="P:intracellular protein transmembrane transport"/>
    <property type="evidence" value="ECO:0007669"/>
    <property type="project" value="UniProtKB-UniRule"/>
</dbReference>
<dbReference type="SMART" id="SM00958">
    <property type="entry name" value="SecA_PP_bind"/>
    <property type="match status" value="1"/>
</dbReference>
<feature type="binding site" evidence="15">
    <location>
        <begin position="103"/>
        <end position="107"/>
    </location>
    <ligand>
        <name>ATP</name>
        <dbReference type="ChEBI" id="CHEBI:30616"/>
    </ligand>
</feature>
<evidence type="ECO:0000256" key="15">
    <source>
        <dbReference type="HAMAP-Rule" id="MF_01382"/>
    </source>
</evidence>
<name>A0A9E6XWI7_9ACTN</name>
<comment type="similarity">
    <text evidence="3 15 16">Belongs to the SecA family.</text>
</comment>
<keyword evidence="4 15" id="KW-0813">Transport</keyword>
<keyword evidence="8 15" id="KW-0547">Nucleotide-binding</keyword>
<dbReference type="NCBIfam" id="NF009538">
    <property type="entry name" value="PRK12904.1"/>
    <property type="match status" value="1"/>
</dbReference>
<dbReference type="SUPFAM" id="SSF81767">
    <property type="entry name" value="Pre-protein crosslinking domain of SecA"/>
    <property type="match status" value="1"/>
</dbReference>
<dbReference type="InterPro" id="IPR014001">
    <property type="entry name" value="Helicase_ATP-bd"/>
</dbReference>
<evidence type="ECO:0000256" key="11">
    <source>
        <dbReference type="ARBA" id="ARBA00022927"/>
    </source>
</evidence>
<dbReference type="InterPro" id="IPR027417">
    <property type="entry name" value="P-loop_NTPase"/>
</dbReference>
<keyword evidence="6 15" id="KW-0963">Cytoplasm</keyword>
<dbReference type="InterPro" id="IPR011115">
    <property type="entry name" value="SecA_DEAD"/>
</dbReference>
<keyword evidence="13 15" id="KW-0811">Translocation</keyword>
<dbReference type="PRINTS" id="PR00906">
    <property type="entry name" value="SECA"/>
</dbReference>
<evidence type="ECO:0000256" key="6">
    <source>
        <dbReference type="ARBA" id="ARBA00022490"/>
    </source>
</evidence>
<reference evidence="20" key="1">
    <citation type="journal article" date="2022" name="Int. J. Syst. Evol. Microbiol.">
        <title>Pseudomonas aegrilactucae sp. nov. and Pseudomonas morbosilactucae sp. nov., pathogens causing bacterial rot of lettuce in Japan.</title>
        <authorList>
            <person name="Sawada H."/>
            <person name="Fujikawa T."/>
            <person name="Satou M."/>
        </authorList>
    </citation>
    <scope>NUCLEOTIDE SEQUENCE</scope>
    <source>
        <strain evidence="20">0166_1</strain>
    </source>
</reference>
<dbReference type="GO" id="GO:0008564">
    <property type="term" value="F:protein-exporting ATPase activity"/>
    <property type="evidence" value="ECO:0007669"/>
    <property type="project" value="UniProtKB-EC"/>
</dbReference>
<evidence type="ECO:0000256" key="7">
    <source>
        <dbReference type="ARBA" id="ARBA00022723"/>
    </source>
</evidence>
<evidence type="ECO:0000256" key="17">
    <source>
        <dbReference type="SAM" id="MobiDB-lite"/>
    </source>
</evidence>
<keyword evidence="14 15" id="KW-0472">Membrane</keyword>
<feature type="binding site" evidence="15">
    <location>
        <position position="523"/>
    </location>
    <ligand>
        <name>ATP</name>
        <dbReference type="ChEBI" id="CHEBI:30616"/>
    </ligand>
</feature>
<sequence>MSLLDRALRAGESKQFKAYEKRVARINAFEPELELETDEELRARMDVLRERARDGEDLDELLPECFALVREVGKRTMGMRHFDVQLIGGMVLHDGSIAEMRTGEGKTLTATLPVVLNCLPGTGVHLVTVNDYLARRDAEWMSPIYDALGVTWGVLQNMQPYEEKRSAYACDVTYGTNSEFGFDYLRDNMATSLEEKVQHGGRYDDDGKPLTSHPFAIVDEVDNILIDEARTPLIISGAPEQAADFYLRFAKLARQMTPGKKPEGLDPRQKKEFVAEYDFEFDEKHKTISVTELGVAKAERFLGIDHLYRAENGHLVNHLHQSLKAESLYKRDVDYAVIDGEVKIIDEFTGRIMEGRRWSEGLHQAIEAKEGVRVQEENQTLATITLQNYFRMYDKLAGMTGTALTEATEFMKIYKLPVVQIPTNQPMVRMDQNDQVYKTRDGKWSAVVREIVGRHEKGQPVLVGTISVEVSELLSGQLRQRGIQHTVLNAKPEYAEHEGEIIAEAGAPGAVTIATNMAGRGVDIKLGGNPEHLTRLELAKLGIRPGDDDYDARFVDVLPKIEERVTEAAEQVRDAGGLFIVGTERHESRRIDNQLRGRSGRQGDPGESRFFLSAEDDLVRLFAGDRIYKILDRLGTTDDEGNEEPIEAKMLSKQIEKAQRRVEEQNFLIRKRVLEYDDVMNEQRRIVYAYRDEVLEGRDMGGPARDEIAQVIGRVVDQYCAGDFIEDWDVEGMYTALGDIFPVDPGAEDLQDEGMDRAELASRLAAHAVAQYDRREEELGAELMRALERYLLLQIIDERWREHLYDMDYLREGIHLRGFAQIEPIVAYKNEAFELFSDLMNTIWSDFARMIYHVQVEVQAPDGGEQEAAAQQYQPSGSSTRSGRVSYSGGAGAPAGAIAAAAAEAGPGAALIEPDDEDEAGILPAPVQQRRVDEVDQIGRNDPCWCGSGKKYKKCHGA</sequence>
<keyword evidence="21" id="KW-1185">Reference proteome</keyword>
<dbReference type="Pfam" id="PF02810">
    <property type="entry name" value="SEC-C"/>
    <property type="match status" value="1"/>
</dbReference>
<gene>
    <name evidence="20" type="primary">secA1</name>
    <name evidence="15" type="synonym">secA</name>
    <name evidence="20" type="ORF">DSM104329_01476</name>
</gene>
<evidence type="ECO:0000256" key="1">
    <source>
        <dbReference type="ARBA" id="ARBA00001947"/>
    </source>
</evidence>
<keyword evidence="12 15" id="KW-1278">Translocase</keyword>
<dbReference type="Gene3D" id="3.10.450.50">
    <property type="match status" value="1"/>
</dbReference>
<dbReference type="GO" id="GO:0017038">
    <property type="term" value="P:protein import"/>
    <property type="evidence" value="ECO:0007669"/>
    <property type="project" value="InterPro"/>
</dbReference>
<dbReference type="GO" id="GO:0005524">
    <property type="term" value="F:ATP binding"/>
    <property type="evidence" value="ECO:0007669"/>
    <property type="project" value="UniProtKB-UniRule"/>
</dbReference>
<dbReference type="GO" id="GO:0005886">
    <property type="term" value="C:plasma membrane"/>
    <property type="evidence" value="ECO:0007669"/>
    <property type="project" value="UniProtKB-SubCell"/>
</dbReference>
<feature type="domain" description="Helicase ATP-binding" evidence="18">
    <location>
        <begin position="87"/>
        <end position="258"/>
    </location>
</feature>
<comment type="subunit">
    <text evidence="15">Monomer and homodimer. Part of the essential Sec protein translocation apparatus which comprises SecA, SecYEG and auxiliary proteins SecDF. Other proteins may also be involved.</text>
</comment>
<evidence type="ECO:0000313" key="21">
    <source>
        <dbReference type="Proteomes" id="UP001162834"/>
    </source>
</evidence>
<dbReference type="PROSITE" id="PS51192">
    <property type="entry name" value="HELICASE_ATP_BIND_1"/>
    <property type="match status" value="1"/>
</dbReference>
<dbReference type="InterPro" id="IPR011116">
    <property type="entry name" value="SecA_Wing/Scaffold"/>
</dbReference>
<proteinExistence type="inferred from homology"/>
<evidence type="ECO:0000256" key="14">
    <source>
        <dbReference type="ARBA" id="ARBA00023136"/>
    </source>
</evidence>
<dbReference type="InterPro" id="IPR036670">
    <property type="entry name" value="SecA_X-link_sf"/>
</dbReference>
<protein>
    <recommendedName>
        <fullName evidence="15 16">Protein translocase subunit SecA</fullName>
        <ecNumber evidence="15">7.4.2.8</ecNumber>
    </recommendedName>
</protein>
<evidence type="ECO:0000256" key="13">
    <source>
        <dbReference type="ARBA" id="ARBA00023010"/>
    </source>
</evidence>
<evidence type="ECO:0000313" key="20">
    <source>
        <dbReference type="EMBL" id="UGS35092.1"/>
    </source>
</evidence>
<evidence type="ECO:0000256" key="12">
    <source>
        <dbReference type="ARBA" id="ARBA00022967"/>
    </source>
</evidence>
<feature type="compositionally biased region" description="Polar residues" evidence="17">
    <location>
        <begin position="876"/>
        <end position="885"/>
    </location>
</feature>
<dbReference type="InterPro" id="IPR014018">
    <property type="entry name" value="SecA_motor_DEAD"/>
</dbReference>
<keyword evidence="11 15" id="KW-0653">Protein transport</keyword>
<dbReference type="Pfam" id="PF01043">
    <property type="entry name" value="SecA_PP_bind"/>
    <property type="match status" value="1"/>
</dbReference>
<dbReference type="GO" id="GO:0031522">
    <property type="term" value="C:cell envelope Sec protein transport complex"/>
    <property type="evidence" value="ECO:0007669"/>
    <property type="project" value="TreeGrafter"/>
</dbReference>
<feature type="domain" description="SecA family profile" evidence="19">
    <location>
        <begin position="1"/>
        <end position="643"/>
    </location>
</feature>
<feature type="compositionally biased region" description="Low complexity" evidence="17">
    <location>
        <begin position="863"/>
        <end position="875"/>
    </location>
</feature>
<dbReference type="EC" id="7.4.2.8" evidence="15"/>
<evidence type="ECO:0000259" key="18">
    <source>
        <dbReference type="PROSITE" id="PS51192"/>
    </source>
</evidence>
<dbReference type="GO" id="GO:0046872">
    <property type="term" value="F:metal ion binding"/>
    <property type="evidence" value="ECO:0007669"/>
    <property type="project" value="UniProtKB-KW"/>
</dbReference>
<accession>A0A9E6XWI7</accession>
<feature type="region of interest" description="Disordered" evidence="17">
    <location>
        <begin position="863"/>
        <end position="888"/>
    </location>
</feature>
<dbReference type="GO" id="GO:0043952">
    <property type="term" value="P:protein transport by the Sec complex"/>
    <property type="evidence" value="ECO:0007669"/>
    <property type="project" value="UniProtKB-ARBA"/>
</dbReference>
<evidence type="ECO:0000256" key="9">
    <source>
        <dbReference type="ARBA" id="ARBA00022833"/>
    </source>
</evidence>
<dbReference type="PANTHER" id="PTHR30612:SF0">
    <property type="entry name" value="CHLOROPLAST PROTEIN-TRANSPORTING ATPASE"/>
    <property type="match status" value="1"/>
</dbReference>
<dbReference type="InterPro" id="IPR011130">
    <property type="entry name" value="SecA_preprotein_X-link_dom"/>
</dbReference>
<dbReference type="SUPFAM" id="SSF52540">
    <property type="entry name" value="P-loop containing nucleoside triphosphate hydrolases"/>
    <property type="match status" value="2"/>
</dbReference>
<keyword evidence="7" id="KW-0479">Metal-binding</keyword>
<keyword evidence="5 15" id="KW-1003">Cell membrane</keyword>
<dbReference type="HAMAP" id="MF_01382">
    <property type="entry name" value="SecA"/>
    <property type="match status" value="1"/>
</dbReference>
<dbReference type="Gene3D" id="1.10.3060.10">
    <property type="entry name" value="Helical scaffold and wing domains of SecA"/>
    <property type="match status" value="1"/>
</dbReference>
<dbReference type="PROSITE" id="PS51196">
    <property type="entry name" value="SECA_MOTOR_DEAD"/>
    <property type="match status" value="1"/>
</dbReference>
<evidence type="ECO:0000256" key="4">
    <source>
        <dbReference type="ARBA" id="ARBA00022448"/>
    </source>
</evidence>
<dbReference type="FunFam" id="1.10.3060.10:FF:000003">
    <property type="entry name" value="Protein translocase subunit SecA"/>
    <property type="match status" value="1"/>
</dbReference>
<dbReference type="InterPro" id="IPR000185">
    <property type="entry name" value="SecA"/>
</dbReference>
<dbReference type="Pfam" id="PF07517">
    <property type="entry name" value="SecA_DEAD"/>
    <property type="match status" value="1"/>
</dbReference>
<dbReference type="Gene3D" id="3.40.50.300">
    <property type="entry name" value="P-loop containing nucleotide triphosphate hydrolases"/>
    <property type="match status" value="2"/>
</dbReference>
<comment type="subcellular location">
    <subcellularLocation>
        <location evidence="15">Cell membrane</location>
        <topology evidence="15">Peripheral membrane protein</topology>
        <orientation evidence="15">Cytoplasmic side</orientation>
    </subcellularLocation>
    <subcellularLocation>
        <location evidence="15">Cytoplasm</location>
    </subcellularLocation>
    <subcellularLocation>
        <location evidence="2">Membrane</location>
        <topology evidence="2">Peripheral membrane protein</topology>
    </subcellularLocation>
    <text evidence="15">Distribution is 50-50.</text>
</comment>
<dbReference type="Pfam" id="PF07516">
    <property type="entry name" value="SecA_SW"/>
    <property type="match status" value="1"/>
</dbReference>
<evidence type="ECO:0000256" key="3">
    <source>
        <dbReference type="ARBA" id="ARBA00007650"/>
    </source>
</evidence>
<keyword evidence="9" id="KW-0862">Zinc</keyword>
<evidence type="ECO:0000256" key="5">
    <source>
        <dbReference type="ARBA" id="ARBA00022475"/>
    </source>
</evidence>
<dbReference type="PANTHER" id="PTHR30612">
    <property type="entry name" value="SECA INNER MEMBRANE COMPONENT OF SEC PROTEIN SECRETION SYSTEM"/>
    <property type="match status" value="1"/>
</dbReference>
<evidence type="ECO:0000256" key="2">
    <source>
        <dbReference type="ARBA" id="ARBA00004170"/>
    </source>
</evidence>
<dbReference type="AlphaFoldDB" id="A0A9E6XWI7"/>
<dbReference type="CDD" id="cd17928">
    <property type="entry name" value="DEXDc_SecA"/>
    <property type="match status" value="1"/>
</dbReference>
<dbReference type="InterPro" id="IPR036266">
    <property type="entry name" value="SecA_Wing/Scaffold_sf"/>
</dbReference>
<dbReference type="SUPFAM" id="SSF81886">
    <property type="entry name" value="Helical scaffold and wing domains of SecA"/>
    <property type="match status" value="1"/>
</dbReference>